<accession>A0A8T8XDC1</accession>
<dbReference type="Proteomes" id="UP000249497">
    <property type="component" value="Unassembled WGS sequence"/>
</dbReference>
<dbReference type="RefSeq" id="XP_025532187.1">
    <property type="nucleotide sequence ID" value="XM_025666211.1"/>
</dbReference>
<evidence type="ECO:0000313" key="1">
    <source>
        <dbReference type="EMBL" id="RAH86293.1"/>
    </source>
</evidence>
<dbReference type="EMBL" id="KZ824773">
    <property type="protein sequence ID" value="RAH86293.1"/>
    <property type="molecule type" value="Genomic_DNA"/>
</dbReference>
<dbReference type="AlphaFoldDB" id="A0A8T8XDC1"/>
<gene>
    <name evidence="1" type="ORF">BO86DRAFT_141591</name>
</gene>
<dbReference type="GeneID" id="37169903"/>
<protein>
    <submittedName>
        <fullName evidence="1">Uncharacterized protein</fullName>
    </submittedName>
</protein>
<keyword evidence="2" id="KW-1185">Reference proteome</keyword>
<evidence type="ECO:0000313" key="2">
    <source>
        <dbReference type="Proteomes" id="UP000249497"/>
    </source>
</evidence>
<organism evidence="1 2">
    <name type="scientific">Aspergillus japonicus CBS 114.51</name>
    <dbReference type="NCBI Taxonomy" id="1448312"/>
    <lineage>
        <taxon>Eukaryota</taxon>
        <taxon>Fungi</taxon>
        <taxon>Dikarya</taxon>
        <taxon>Ascomycota</taxon>
        <taxon>Pezizomycotina</taxon>
        <taxon>Eurotiomycetes</taxon>
        <taxon>Eurotiomycetidae</taxon>
        <taxon>Eurotiales</taxon>
        <taxon>Aspergillaceae</taxon>
        <taxon>Aspergillus</taxon>
        <taxon>Aspergillus subgen. Circumdati</taxon>
    </lineage>
</organism>
<reference evidence="1 2" key="1">
    <citation type="submission" date="2018-02" db="EMBL/GenBank/DDBJ databases">
        <title>The genomes of Aspergillus section Nigri reveals drivers in fungal speciation.</title>
        <authorList>
            <consortium name="DOE Joint Genome Institute"/>
            <person name="Vesth T.C."/>
            <person name="Nybo J."/>
            <person name="Theobald S."/>
            <person name="Brandl J."/>
            <person name="Frisvad J.C."/>
            <person name="Nielsen K.F."/>
            <person name="Lyhne E.K."/>
            <person name="Kogle M.E."/>
            <person name="Kuo A."/>
            <person name="Riley R."/>
            <person name="Clum A."/>
            <person name="Nolan M."/>
            <person name="Lipzen A."/>
            <person name="Salamov A."/>
            <person name="Henrissat B."/>
            <person name="Wiebenga A."/>
            <person name="De vries R.P."/>
            <person name="Grigoriev I.V."/>
            <person name="Mortensen U.H."/>
            <person name="Andersen M.R."/>
            <person name="Baker S.E."/>
        </authorList>
    </citation>
    <scope>NUCLEOTIDE SEQUENCE [LARGE SCALE GENOMIC DNA]</scope>
    <source>
        <strain evidence="1 2">CBS 114.51</strain>
    </source>
</reference>
<name>A0A8T8XDC1_ASPJA</name>
<sequence length="177" mass="19573">MLRRIRRPSLLRSNSPRLVWARCARFSFPAQLMAAKQFNSVMPSQANTSSVCRLASSLLDDGSVNCRCVDIIEGKSYRAFVLTMDDGREVLINTNTPRTIAGSNRFVTASEVATLKFGLLPPPSATRYRSFDADMNFSSASVNVPAGSPRPCLEYRLGKRKRVGIYHPGEDSRGRLG</sequence>
<proteinExistence type="predicted"/>